<evidence type="ECO:0000256" key="2">
    <source>
        <dbReference type="ARBA" id="ARBA00022801"/>
    </source>
</evidence>
<accession>A0A918KG48</accession>
<keyword evidence="5" id="KW-1185">Reference proteome</keyword>
<dbReference type="AlphaFoldDB" id="A0A918KG48"/>
<organism evidence="4 5">
    <name type="scientific">Litorimonas cladophorae</name>
    <dbReference type="NCBI Taxonomy" id="1220491"/>
    <lineage>
        <taxon>Bacteria</taxon>
        <taxon>Pseudomonadati</taxon>
        <taxon>Pseudomonadota</taxon>
        <taxon>Alphaproteobacteria</taxon>
        <taxon>Maricaulales</taxon>
        <taxon>Robiginitomaculaceae</taxon>
    </lineage>
</organism>
<name>A0A918KG48_9PROT</name>
<evidence type="ECO:0000313" key="4">
    <source>
        <dbReference type="EMBL" id="GGX61287.1"/>
    </source>
</evidence>
<gene>
    <name evidence="4" type="ORF">GCM10011309_09040</name>
</gene>
<sequence>MSQSYKGPSLRIALITDIHINSPSVPPKRVERLVEQVNALGPDLVVMPGDFIAGHIARGAHGADFNTGIETGLGHLSRIAAPAFATIGNHDAYYDATAVARMLEDAGVSVLENTSVTFGDLCLVGLADALTASPDVSAYANCETGKSPLVITHSPDAWRAFRRDTVLVLSGHTHGGQINLPIIGRRVNSISLGVEHSYGFSRIAGVDMFVSAGVGTSILPARFRATPEIVLITLQPQP</sequence>
<keyword evidence="2" id="KW-0378">Hydrolase</keyword>
<dbReference type="GO" id="GO:0016020">
    <property type="term" value="C:membrane"/>
    <property type="evidence" value="ECO:0007669"/>
    <property type="project" value="GOC"/>
</dbReference>
<dbReference type="PANTHER" id="PTHR31302">
    <property type="entry name" value="TRANSMEMBRANE PROTEIN WITH METALLOPHOSPHOESTERASE DOMAIN-RELATED"/>
    <property type="match status" value="1"/>
</dbReference>
<protein>
    <recommendedName>
        <fullName evidence="3">Calcineurin-like phosphoesterase domain-containing protein</fullName>
    </recommendedName>
</protein>
<dbReference type="SUPFAM" id="SSF56300">
    <property type="entry name" value="Metallo-dependent phosphatases"/>
    <property type="match status" value="1"/>
</dbReference>
<dbReference type="GO" id="GO:0008758">
    <property type="term" value="F:UDP-2,3-diacylglucosamine hydrolase activity"/>
    <property type="evidence" value="ECO:0007669"/>
    <property type="project" value="TreeGrafter"/>
</dbReference>
<dbReference type="PANTHER" id="PTHR31302:SF31">
    <property type="entry name" value="PHOSPHODIESTERASE YAEI"/>
    <property type="match status" value="1"/>
</dbReference>
<dbReference type="RefSeq" id="WP_189581883.1">
    <property type="nucleotide sequence ID" value="NZ_BMYV01000001.1"/>
</dbReference>
<evidence type="ECO:0000256" key="1">
    <source>
        <dbReference type="ARBA" id="ARBA00022723"/>
    </source>
</evidence>
<evidence type="ECO:0000313" key="5">
    <source>
        <dbReference type="Proteomes" id="UP000600865"/>
    </source>
</evidence>
<dbReference type="Gene3D" id="3.60.21.10">
    <property type="match status" value="1"/>
</dbReference>
<evidence type="ECO:0000259" key="3">
    <source>
        <dbReference type="Pfam" id="PF00149"/>
    </source>
</evidence>
<dbReference type="InterPro" id="IPR004843">
    <property type="entry name" value="Calcineurin-like_PHP"/>
</dbReference>
<comment type="caution">
    <text evidence="4">The sequence shown here is derived from an EMBL/GenBank/DDBJ whole genome shotgun (WGS) entry which is preliminary data.</text>
</comment>
<dbReference type="Pfam" id="PF00149">
    <property type="entry name" value="Metallophos"/>
    <property type="match status" value="1"/>
</dbReference>
<dbReference type="Proteomes" id="UP000600865">
    <property type="component" value="Unassembled WGS sequence"/>
</dbReference>
<reference evidence="4 5" key="1">
    <citation type="journal article" date="2014" name="Int. J. Syst. Evol. Microbiol.">
        <title>Complete genome sequence of Corynebacterium casei LMG S-19264T (=DSM 44701T), isolated from a smear-ripened cheese.</title>
        <authorList>
            <consortium name="US DOE Joint Genome Institute (JGI-PGF)"/>
            <person name="Walter F."/>
            <person name="Albersmeier A."/>
            <person name="Kalinowski J."/>
            <person name="Ruckert C."/>
        </authorList>
    </citation>
    <scope>NUCLEOTIDE SEQUENCE [LARGE SCALE GENOMIC DNA]</scope>
    <source>
        <strain evidence="4 5">KCTC 23968</strain>
    </source>
</reference>
<dbReference type="GO" id="GO:0046872">
    <property type="term" value="F:metal ion binding"/>
    <property type="evidence" value="ECO:0007669"/>
    <property type="project" value="UniProtKB-KW"/>
</dbReference>
<proteinExistence type="predicted"/>
<dbReference type="InterPro" id="IPR051158">
    <property type="entry name" value="Metallophosphoesterase_sf"/>
</dbReference>
<dbReference type="InterPro" id="IPR029052">
    <property type="entry name" value="Metallo-depent_PP-like"/>
</dbReference>
<keyword evidence="1" id="KW-0479">Metal-binding</keyword>
<dbReference type="EMBL" id="BMYV01000001">
    <property type="protein sequence ID" value="GGX61287.1"/>
    <property type="molecule type" value="Genomic_DNA"/>
</dbReference>
<feature type="domain" description="Calcineurin-like phosphoesterase" evidence="3">
    <location>
        <begin position="10"/>
        <end position="174"/>
    </location>
</feature>
<dbReference type="GO" id="GO:0009245">
    <property type="term" value="P:lipid A biosynthetic process"/>
    <property type="evidence" value="ECO:0007669"/>
    <property type="project" value="TreeGrafter"/>
</dbReference>